<evidence type="ECO:0000313" key="11">
    <source>
        <dbReference type="EMBL" id="QTE28811.1"/>
    </source>
</evidence>
<dbReference type="PANTHER" id="PTHR12468">
    <property type="entry name" value="GPI MANNOSYLTRANSFERASE 2"/>
    <property type="match status" value="1"/>
</dbReference>
<evidence type="ECO:0000256" key="7">
    <source>
        <dbReference type="ARBA" id="ARBA00022824"/>
    </source>
</evidence>
<evidence type="ECO:0000256" key="6">
    <source>
        <dbReference type="ARBA" id="ARBA00022692"/>
    </source>
</evidence>
<dbReference type="GO" id="GO:0016020">
    <property type="term" value="C:membrane"/>
    <property type="evidence" value="ECO:0007669"/>
    <property type="project" value="GOC"/>
</dbReference>
<dbReference type="KEGG" id="psic:J4E96_15965"/>
<evidence type="ECO:0008006" key="13">
    <source>
        <dbReference type="Google" id="ProtNLM"/>
    </source>
</evidence>
<comment type="pathway">
    <text evidence="2">Glycolipid biosynthesis; glycosylphosphatidylinositol-anchor biosynthesis.</text>
</comment>
<dbReference type="GO" id="GO:0006506">
    <property type="term" value="P:GPI anchor biosynthetic process"/>
    <property type="evidence" value="ECO:0007669"/>
    <property type="project" value="UniProtKB-KW"/>
</dbReference>
<accession>A0A8A4ZBL5</accession>
<keyword evidence="7" id="KW-0256">Endoplasmic reticulum</keyword>
<evidence type="ECO:0000256" key="3">
    <source>
        <dbReference type="ARBA" id="ARBA00022502"/>
    </source>
</evidence>
<protein>
    <recommendedName>
        <fullName evidence="13">Glycosyltransferase RgtA/B/C/D-like domain-containing protein</fullName>
    </recommendedName>
</protein>
<evidence type="ECO:0000256" key="8">
    <source>
        <dbReference type="ARBA" id="ARBA00022989"/>
    </source>
</evidence>
<gene>
    <name evidence="11" type="ORF">J4E96_15965</name>
</gene>
<dbReference type="EMBL" id="CP071868">
    <property type="protein sequence ID" value="QTE28811.1"/>
    <property type="molecule type" value="Genomic_DNA"/>
</dbReference>
<keyword evidence="8 10" id="KW-1133">Transmembrane helix</keyword>
<dbReference type="InterPro" id="IPR007315">
    <property type="entry name" value="PIG-V/Gpi18"/>
</dbReference>
<keyword evidence="9 10" id="KW-0472">Membrane</keyword>
<feature type="transmembrane region" description="Helical" evidence="10">
    <location>
        <begin position="190"/>
        <end position="214"/>
    </location>
</feature>
<evidence type="ECO:0000313" key="12">
    <source>
        <dbReference type="Proteomes" id="UP000663937"/>
    </source>
</evidence>
<feature type="transmembrane region" description="Helical" evidence="10">
    <location>
        <begin position="110"/>
        <end position="128"/>
    </location>
</feature>
<evidence type="ECO:0000256" key="5">
    <source>
        <dbReference type="ARBA" id="ARBA00022679"/>
    </source>
</evidence>
<feature type="transmembrane region" description="Helical" evidence="10">
    <location>
        <begin position="12"/>
        <end position="31"/>
    </location>
</feature>
<dbReference type="RefSeq" id="WP_227423061.1">
    <property type="nucleotide sequence ID" value="NZ_CP071868.1"/>
</dbReference>
<proteinExistence type="predicted"/>
<dbReference type="Proteomes" id="UP000663937">
    <property type="component" value="Chromosome"/>
</dbReference>
<name>A0A8A4ZBL5_9MICO</name>
<feature type="transmembrane region" description="Helical" evidence="10">
    <location>
        <begin position="316"/>
        <end position="335"/>
    </location>
</feature>
<sequence length="399" mass="42508">MSLRAQPWWAQVLGVYVLARVVSALVLVAVAQEQVANLWTPQAPSYLQFTGLMWDASWYREIAEQGYPQTLPVGDDGTVAQNAWAFYPLFPLLARLVMSVTGAPWQSVGPLLAVVLGAAAMLVIYRAIEAGAPRAVAARPGLPLATVALVATFPTAVVLQIAYTESLALLLVAAVLLALIRRRYVPAAALVLALGFTRAVALPMAVVVAVHVVARWRAARRGEDAVPRRDVGGMGLLLAAAVVAGFAWPAVCAAVTGRPDAYLETQAAWRARPGVVPVLPWLDVARWLAGQWGPFLLGAVLLAVAVLVTSPPARRAGAELFAWPIAYLAYLVGVIEPGTSLARFLLLAFPLGAVTAGMVRGSGRRPRLWLAALVVAGTLLQVGWVWMLWRLTPPSGWPP</sequence>
<feature type="transmembrane region" description="Helical" evidence="10">
    <location>
        <begin position="140"/>
        <end position="159"/>
    </location>
</feature>
<dbReference type="PANTHER" id="PTHR12468:SF2">
    <property type="entry name" value="GPI MANNOSYLTRANSFERASE 2"/>
    <property type="match status" value="1"/>
</dbReference>
<keyword evidence="12" id="KW-1185">Reference proteome</keyword>
<feature type="transmembrane region" description="Helical" evidence="10">
    <location>
        <begin position="235"/>
        <end position="256"/>
    </location>
</feature>
<evidence type="ECO:0000256" key="9">
    <source>
        <dbReference type="ARBA" id="ARBA00023136"/>
    </source>
</evidence>
<keyword evidence="3" id="KW-0337">GPI-anchor biosynthesis</keyword>
<evidence type="ECO:0000256" key="4">
    <source>
        <dbReference type="ARBA" id="ARBA00022676"/>
    </source>
</evidence>
<feature type="transmembrane region" description="Helical" evidence="10">
    <location>
        <begin position="341"/>
        <end position="359"/>
    </location>
</feature>
<keyword evidence="4" id="KW-0328">Glycosyltransferase</keyword>
<evidence type="ECO:0000256" key="2">
    <source>
        <dbReference type="ARBA" id="ARBA00004687"/>
    </source>
</evidence>
<dbReference type="GO" id="GO:0004376">
    <property type="term" value="F:GPI mannosyltransferase activity"/>
    <property type="evidence" value="ECO:0007669"/>
    <property type="project" value="InterPro"/>
</dbReference>
<keyword evidence="5" id="KW-0808">Transferase</keyword>
<organism evidence="11 12">
    <name type="scientific">Pengzhenrongella sicca</name>
    <dbReference type="NCBI Taxonomy" id="2819238"/>
    <lineage>
        <taxon>Bacteria</taxon>
        <taxon>Bacillati</taxon>
        <taxon>Actinomycetota</taxon>
        <taxon>Actinomycetes</taxon>
        <taxon>Micrococcales</taxon>
        <taxon>Pengzhenrongella</taxon>
    </lineage>
</organism>
<comment type="subcellular location">
    <subcellularLocation>
        <location evidence="1">Endoplasmic reticulum membrane</location>
        <topology evidence="1">Multi-pass membrane protein</topology>
    </subcellularLocation>
</comment>
<evidence type="ECO:0000256" key="1">
    <source>
        <dbReference type="ARBA" id="ARBA00004477"/>
    </source>
</evidence>
<dbReference type="AlphaFoldDB" id="A0A8A4ZBL5"/>
<feature type="transmembrane region" description="Helical" evidence="10">
    <location>
        <begin position="289"/>
        <end position="309"/>
    </location>
</feature>
<keyword evidence="6 10" id="KW-0812">Transmembrane</keyword>
<evidence type="ECO:0000256" key="10">
    <source>
        <dbReference type="SAM" id="Phobius"/>
    </source>
</evidence>
<feature type="transmembrane region" description="Helical" evidence="10">
    <location>
        <begin position="368"/>
        <end position="389"/>
    </location>
</feature>
<dbReference type="GO" id="GO:0000009">
    <property type="term" value="F:alpha-1,6-mannosyltransferase activity"/>
    <property type="evidence" value="ECO:0007669"/>
    <property type="project" value="InterPro"/>
</dbReference>
<reference evidence="11" key="1">
    <citation type="submission" date="2021-03" db="EMBL/GenBank/DDBJ databases">
        <title>Pengzhenrongella sicca gen. nov., sp. nov., a new member of suborder Micrococcineae isolated from High-Arctic tundra soil.</title>
        <authorList>
            <person name="Peng F."/>
        </authorList>
    </citation>
    <scope>NUCLEOTIDE SEQUENCE</scope>
    <source>
        <strain evidence="11">LRZ-2</strain>
    </source>
</reference>